<feature type="non-terminal residue" evidence="1">
    <location>
        <position position="1"/>
    </location>
</feature>
<sequence>DAFHRQRHHDPRPLKPGV</sequence>
<protein>
    <submittedName>
        <fullName evidence="1">Uncharacterized protein</fullName>
    </submittedName>
</protein>
<dbReference type="AlphaFoldDB" id="A0A0G4MXC2"/>
<proteinExistence type="predicted"/>
<evidence type="ECO:0000313" key="2">
    <source>
        <dbReference type="Proteomes" id="UP000044602"/>
    </source>
</evidence>
<dbReference type="Proteomes" id="UP000044602">
    <property type="component" value="Unassembled WGS sequence"/>
</dbReference>
<organism evidence="1 2">
    <name type="scientific">Verticillium longisporum</name>
    <name type="common">Verticillium dahliae var. longisporum</name>
    <dbReference type="NCBI Taxonomy" id="100787"/>
    <lineage>
        <taxon>Eukaryota</taxon>
        <taxon>Fungi</taxon>
        <taxon>Dikarya</taxon>
        <taxon>Ascomycota</taxon>
        <taxon>Pezizomycotina</taxon>
        <taxon>Sordariomycetes</taxon>
        <taxon>Hypocreomycetidae</taxon>
        <taxon>Glomerellales</taxon>
        <taxon>Plectosphaerellaceae</taxon>
        <taxon>Verticillium</taxon>
    </lineage>
</organism>
<evidence type="ECO:0000313" key="1">
    <source>
        <dbReference type="EMBL" id="CRK38867.1"/>
    </source>
</evidence>
<name>A0A0G4MXC2_VERLO</name>
<dbReference type="EMBL" id="CVQH01025717">
    <property type="protein sequence ID" value="CRK38867.1"/>
    <property type="molecule type" value="Genomic_DNA"/>
</dbReference>
<gene>
    <name evidence="1" type="ORF">BN1708_020585</name>
</gene>
<keyword evidence="2" id="KW-1185">Reference proteome</keyword>
<reference evidence="1 2" key="1">
    <citation type="submission" date="2015-05" db="EMBL/GenBank/DDBJ databases">
        <authorList>
            <person name="Wang D.B."/>
            <person name="Wang M."/>
        </authorList>
    </citation>
    <scope>NUCLEOTIDE SEQUENCE [LARGE SCALE GENOMIC DNA]</scope>
    <source>
        <strain evidence="1">VL1</strain>
    </source>
</reference>
<accession>A0A0G4MXC2</accession>